<accession>A0ABV4WXU9</accession>
<dbReference type="EMBL" id="JBHFNQ010000005">
    <property type="protein sequence ID" value="MFB2875340.1"/>
    <property type="molecule type" value="Genomic_DNA"/>
</dbReference>
<name>A0ABV4WXU9_9CYAN</name>
<dbReference type="Proteomes" id="UP001576774">
    <property type="component" value="Unassembled WGS sequence"/>
</dbReference>
<keyword evidence="2" id="KW-1185">Reference proteome</keyword>
<dbReference type="RefSeq" id="WP_413268506.1">
    <property type="nucleotide sequence ID" value="NZ_JBHFNQ010000005.1"/>
</dbReference>
<reference evidence="1 2" key="1">
    <citation type="submission" date="2024-09" db="EMBL/GenBank/DDBJ databases">
        <title>Floridaenema gen nov. (Aerosakkonemataceae, Aerosakkonematales ord. nov., Cyanobacteria) from benthic tropical and subtropical fresh waters, with the description of four new species.</title>
        <authorList>
            <person name="Moretto J.A."/>
            <person name="Berthold D.E."/>
            <person name="Lefler F.W."/>
            <person name="Huang I.-S."/>
            <person name="Laughinghouse H. IV."/>
        </authorList>
    </citation>
    <scope>NUCLEOTIDE SEQUENCE [LARGE SCALE GENOMIC DNA]</scope>
    <source>
        <strain evidence="1 2">BLCC-F46</strain>
    </source>
</reference>
<evidence type="ECO:0008006" key="3">
    <source>
        <dbReference type="Google" id="ProtNLM"/>
    </source>
</evidence>
<sequence length="210" mass="24205">MTQLKILDPEQSYTFRSYYELPYDTDRILAEFGYSYVNQRLKLPQSSRKSERLPAIKQQIEEILPLVVLSSETAKRELLVAPLLIEVARFSQCQLRIEYSLKVNDWMKGELDYLLRLNQELVVIEAKKDDLSKGFTQLAVELIAIAQAEEKKQVYGAVTIGNAWVFGYLNQHNKHIIQDITLYRVPDDLEILMAIILGILEADLNSSIQL</sequence>
<evidence type="ECO:0000313" key="1">
    <source>
        <dbReference type="EMBL" id="MFB2875340.1"/>
    </source>
</evidence>
<gene>
    <name evidence="1" type="ORF">ACE1CC_00455</name>
</gene>
<evidence type="ECO:0000313" key="2">
    <source>
        <dbReference type="Proteomes" id="UP001576774"/>
    </source>
</evidence>
<comment type="caution">
    <text evidence="1">The sequence shown here is derived from an EMBL/GenBank/DDBJ whole genome shotgun (WGS) entry which is preliminary data.</text>
</comment>
<proteinExistence type="predicted"/>
<protein>
    <recommendedName>
        <fullName evidence="3">Type I restriction enzyme R protein N-terminal domain-containing protein</fullName>
    </recommendedName>
</protein>
<organism evidence="1 2">
    <name type="scientific">Floridaenema aerugineum BLCC-F46</name>
    <dbReference type="NCBI Taxonomy" id="3153654"/>
    <lineage>
        <taxon>Bacteria</taxon>
        <taxon>Bacillati</taxon>
        <taxon>Cyanobacteriota</taxon>
        <taxon>Cyanophyceae</taxon>
        <taxon>Oscillatoriophycideae</taxon>
        <taxon>Aerosakkonematales</taxon>
        <taxon>Aerosakkonemataceae</taxon>
        <taxon>Floridanema</taxon>
        <taxon>Floridanema aerugineum</taxon>
    </lineage>
</organism>